<protein>
    <submittedName>
        <fullName evidence="2">Uncharacterized protein</fullName>
    </submittedName>
</protein>
<evidence type="ECO:0000313" key="2">
    <source>
        <dbReference type="WBParaSite" id="JU765_v2.g7560.t1"/>
    </source>
</evidence>
<proteinExistence type="predicted"/>
<dbReference type="Proteomes" id="UP000887576">
    <property type="component" value="Unplaced"/>
</dbReference>
<reference evidence="2" key="1">
    <citation type="submission" date="2022-11" db="UniProtKB">
        <authorList>
            <consortium name="WormBaseParasite"/>
        </authorList>
    </citation>
    <scope>IDENTIFICATION</scope>
</reference>
<sequence>MGEISRILGSADDDGQTAILEFLFTAIRRANPRQIEQFADAEIMDPVSAVICTPTSKNSNCQLAVKVINTLVKKSAKQRDRNDEALKRFQFVSNQSLCDHLPTGSDSRRQSKNDAK</sequence>
<dbReference type="WBParaSite" id="JU765_v2.g7560.t1">
    <property type="protein sequence ID" value="JU765_v2.g7560.t1"/>
    <property type="gene ID" value="JU765_v2.g7560"/>
</dbReference>
<name>A0AC34RKD4_9BILA</name>
<evidence type="ECO:0000313" key="1">
    <source>
        <dbReference type="Proteomes" id="UP000887576"/>
    </source>
</evidence>
<accession>A0AC34RKD4</accession>
<organism evidence="1 2">
    <name type="scientific">Panagrolaimus sp. JU765</name>
    <dbReference type="NCBI Taxonomy" id="591449"/>
    <lineage>
        <taxon>Eukaryota</taxon>
        <taxon>Metazoa</taxon>
        <taxon>Ecdysozoa</taxon>
        <taxon>Nematoda</taxon>
        <taxon>Chromadorea</taxon>
        <taxon>Rhabditida</taxon>
        <taxon>Tylenchina</taxon>
        <taxon>Panagrolaimomorpha</taxon>
        <taxon>Panagrolaimoidea</taxon>
        <taxon>Panagrolaimidae</taxon>
        <taxon>Panagrolaimus</taxon>
    </lineage>
</organism>